<name>A0A166CVH5_DAUCS</name>
<reference evidence="1" key="1">
    <citation type="journal article" date="2016" name="Nat. Genet.">
        <title>A high-quality carrot genome assembly provides new insights into carotenoid accumulation and asterid genome evolution.</title>
        <authorList>
            <person name="Iorizzo M."/>
            <person name="Ellison S."/>
            <person name="Senalik D."/>
            <person name="Zeng P."/>
            <person name="Satapoomin P."/>
            <person name="Huang J."/>
            <person name="Bowman M."/>
            <person name="Iovene M."/>
            <person name="Sanseverino W."/>
            <person name="Cavagnaro P."/>
            <person name="Yildiz M."/>
            <person name="Macko-Podgorni A."/>
            <person name="Moranska E."/>
            <person name="Grzebelus E."/>
            <person name="Grzebelus D."/>
            <person name="Ashrafi H."/>
            <person name="Zheng Z."/>
            <person name="Cheng S."/>
            <person name="Spooner D."/>
            <person name="Van Deynze A."/>
            <person name="Simon P."/>
        </authorList>
    </citation>
    <scope>NUCLEOTIDE SEQUENCE</scope>
    <source>
        <tissue evidence="1">Leaf</tissue>
    </source>
</reference>
<dbReference type="Proteomes" id="UP000077755">
    <property type="component" value="Chromosome 2"/>
</dbReference>
<dbReference type="AlphaFoldDB" id="A0A166CVH5"/>
<proteinExistence type="predicted"/>
<organism evidence="1 2">
    <name type="scientific">Daucus carota subsp. sativus</name>
    <name type="common">Carrot</name>
    <dbReference type="NCBI Taxonomy" id="79200"/>
    <lineage>
        <taxon>Eukaryota</taxon>
        <taxon>Viridiplantae</taxon>
        <taxon>Streptophyta</taxon>
        <taxon>Embryophyta</taxon>
        <taxon>Tracheophyta</taxon>
        <taxon>Spermatophyta</taxon>
        <taxon>Magnoliopsida</taxon>
        <taxon>eudicotyledons</taxon>
        <taxon>Gunneridae</taxon>
        <taxon>Pentapetalae</taxon>
        <taxon>asterids</taxon>
        <taxon>campanulids</taxon>
        <taxon>Apiales</taxon>
        <taxon>Apiaceae</taxon>
        <taxon>Apioideae</taxon>
        <taxon>Scandiceae</taxon>
        <taxon>Daucinae</taxon>
        <taxon>Daucus</taxon>
        <taxon>Daucus sect. Daucus</taxon>
    </lineage>
</organism>
<evidence type="ECO:0000313" key="1">
    <source>
        <dbReference type="EMBL" id="WOG86653.1"/>
    </source>
</evidence>
<evidence type="ECO:0000313" key="2">
    <source>
        <dbReference type="Proteomes" id="UP000077755"/>
    </source>
</evidence>
<keyword evidence="2" id="KW-1185">Reference proteome</keyword>
<protein>
    <submittedName>
        <fullName evidence="1">Uncharacterized protein</fullName>
    </submittedName>
</protein>
<accession>A0A166CVH5</accession>
<dbReference type="Gramene" id="KZN04391">
    <property type="protein sequence ID" value="KZN04391"/>
    <property type="gene ID" value="DCAR_005228"/>
</dbReference>
<sequence>MAGNPNSPSSRAIGADSDHGIVLLPGCNCGSIGSPLSNIDQNTSFDVQLKSKAKVIGRSPLAAYHQDLSGAFNAASSDAVKGTDKHYVLTRMHYSEAVFVVVELLALN</sequence>
<dbReference type="EMBL" id="CP093344">
    <property type="protein sequence ID" value="WOG86653.1"/>
    <property type="molecule type" value="Genomic_DNA"/>
</dbReference>
<gene>
    <name evidence="1" type="ORF">DCAR_0205870</name>
</gene>
<reference evidence="1" key="2">
    <citation type="submission" date="2022-03" db="EMBL/GenBank/DDBJ databases">
        <title>Draft title - Genomic analysis of global carrot germplasm unveils the trajectory of domestication and the origin of high carotenoid orange carrot.</title>
        <authorList>
            <person name="Iorizzo M."/>
            <person name="Ellison S."/>
            <person name="Senalik D."/>
            <person name="Macko-Podgorni A."/>
            <person name="Grzebelus D."/>
            <person name="Bostan H."/>
            <person name="Rolling W."/>
            <person name="Curaba J."/>
            <person name="Simon P."/>
        </authorList>
    </citation>
    <scope>NUCLEOTIDE SEQUENCE</scope>
    <source>
        <tissue evidence="1">Leaf</tissue>
    </source>
</reference>